<comment type="caution">
    <text evidence="1">The sequence shown here is derived from an EMBL/GenBank/DDBJ whole genome shotgun (WGS) entry which is preliminary data.</text>
</comment>
<sequence>MINHKLICFTDSDSIDLSSLPGVFILEGKESDVNTLEDTIEMRGVDGELVFDKTFSPFEIIFKGYYDGRSDPLLVIGDLRNTIHQRGWYYVSSSFYPGYRYPVNKASFEYEMGHSSDFEFTIIFKVYKGHKESLDSTVGDFSMNSDKWQLGQNMVARDHSYIHTRNEFEIYNAGNLSINPRTNDMKVIIQARSLGGLTIINRTTGELFKFNDDQTLSTTDTVIIEGAKIFKNGIRCGRLTNLGLITLVPGINKIEIKNVSSVKTTWDFRFLYK</sequence>
<evidence type="ECO:0000313" key="2">
    <source>
        <dbReference type="Proteomes" id="UP000019249"/>
    </source>
</evidence>
<reference evidence="1 2" key="1">
    <citation type="journal article" date="2014" name="Int. J. Syst. Evol. Microbiol.">
        <title>Listeria floridensis sp. nov., Listeria aquatica sp. nov., Listeria cornellensis sp. nov., Listeria riparia sp. nov. and Listeria grandensis sp. nov., from agricultural and natural environments.</title>
        <authorList>
            <person name="den Bakker H.C."/>
            <person name="Warchocki S."/>
            <person name="Wright E.M."/>
            <person name="Allred A.F."/>
            <person name="Ahlstrom C."/>
            <person name="Manuel C.S."/>
            <person name="Stasiewicz M.J."/>
            <person name="Burrell A."/>
            <person name="Roof S."/>
            <person name="Strawn L."/>
            <person name="Fortes E.D."/>
            <person name="Nightingale K.K."/>
            <person name="Kephart D."/>
            <person name="Wiedmann M."/>
        </authorList>
    </citation>
    <scope>NUCLEOTIDE SEQUENCE [LARGE SCALE GENOMIC DNA]</scope>
    <source>
        <strain evidence="1 2">FSL S10-1187</strain>
    </source>
</reference>
<accession>A0ABN0RHQ7</accession>
<evidence type="ECO:0008006" key="3">
    <source>
        <dbReference type="Google" id="ProtNLM"/>
    </source>
</evidence>
<dbReference type="RefSeq" id="WP_051993424.1">
    <property type="nucleotide sequence ID" value="NZ_AODF01000003.1"/>
</dbReference>
<keyword evidence="2" id="KW-1185">Reference proteome</keyword>
<gene>
    <name evidence="1" type="ORF">MFLO_02403</name>
</gene>
<organism evidence="1 2">
    <name type="scientific">Listeria floridensis FSL S10-1187</name>
    <dbReference type="NCBI Taxonomy" id="1265817"/>
    <lineage>
        <taxon>Bacteria</taxon>
        <taxon>Bacillati</taxon>
        <taxon>Bacillota</taxon>
        <taxon>Bacilli</taxon>
        <taxon>Bacillales</taxon>
        <taxon>Listeriaceae</taxon>
        <taxon>Listeria</taxon>
    </lineage>
</organism>
<dbReference type="EMBL" id="AODF01000003">
    <property type="protein sequence ID" value="EUJ33517.1"/>
    <property type="molecule type" value="Genomic_DNA"/>
</dbReference>
<proteinExistence type="predicted"/>
<name>A0ABN0RHQ7_9LIST</name>
<dbReference type="Proteomes" id="UP000019249">
    <property type="component" value="Unassembled WGS sequence"/>
</dbReference>
<protein>
    <recommendedName>
        <fullName evidence="3">Phage tail protein</fullName>
    </recommendedName>
</protein>
<evidence type="ECO:0000313" key="1">
    <source>
        <dbReference type="EMBL" id="EUJ33517.1"/>
    </source>
</evidence>